<dbReference type="EMBL" id="HG739101">
    <property type="protein sequence ID" value="CDP05653.1"/>
    <property type="molecule type" value="Genomic_DNA"/>
</dbReference>
<dbReference type="AlphaFoldDB" id="A0A068UDE1"/>
<evidence type="ECO:0000259" key="11">
    <source>
        <dbReference type="PROSITE" id="PS50089"/>
    </source>
</evidence>
<evidence type="ECO:0000256" key="5">
    <source>
        <dbReference type="ARBA" id="ARBA00022771"/>
    </source>
</evidence>
<evidence type="ECO:0000256" key="1">
    <source>
        <dbReference type="ARBA" id="ARBA00004123"/>
    </source>
</evidence>
<feature type="region of interest" description="Disordered" evidence="10">
    <location>
        <begin position="617"/>
        <end position="643"/>
    </location>
</feature>
<organism evidence="14 15">
    <name type="scientific">Coffea canephora</name>
    <name type="common">Robusta coffee</name>
    <dbReference type="NCBI Taxonomy" id="49390"/>
    <lineage>
        <taxon>Eukaryota</taxon>
        <taxon>Viridiplantae</taxon>
        <taxon>Streptophyta</taxon>
        <taxon>Embryophyta</taxon>
        <taxon>Tracheophyta</taxon>
        <taxon>Spermatophyta</taxon>
        <taxon>Magnoliopsida</taxon>
        <taxon>eudicotyledons</taxon>
        <taxon>Gunneridae</taxon>
        <taxon>Pentapetalae</taxon>
        <taxon>asterids</taxon>
        <taxon>lamiids</taxon>
        <taxon>Gentianales</taxon>
        <taxon>Rubiaceae</taxon>
        <taxon>Ixoroideae</taxon>
        <taxon>Gardenieae complex</taxon>
        <taxon>Bertiereae - Coffeeae clade</taxon>
        <taxon>Coffeeae</taxon>
        <taxon>Coffea</taxon>
    </lineage>
</organism>
<dbReference type="FunCoup" id="A0A068UDE1">
    <property type="interactions" value="348"/>
</dbReference>
<dbReference type="PANTHER" id="PTHR13763:SF0">
    <property type="entry name" value="BREAST CANCER TYPE 1 SUSCEPTIBILITY PROTEIN"/>
    <property type="match status" value="1"/>
</dbReference>
<evidence type="ECO:0000256" key="10">
    <source>
        <dbReference type="SAM" id="MobiDB-lite"/>
    </source>
</evidence>
<dbReference type="InterPro" id="IPR017907">
    <property type="entry name" value="Znf_RING_CS"/>
</dbReference>
<dbReference type="InterPro" id="IPR036420">
    <property type="entry name" value="BRCT_dom_sf"/>
</dbReference>
<evidence type="ECO:0000313" key="14">
    <source>
        <dbReference type="EMBL" id="CDP05653.1"/>
    </source>
</evidence>
<dbReference type="InterPro" id="IPR001357">
    <property type="entry name" value="BRCT_dom"/>
</dbReference>
<evidence type="ECO:0000259" key="12">
    <source>
        <dbReference type="PROSITE" id="PS50172"/>
    </source>
</evidence>
<keyword evidence="7" id="KW-0234">DNA repair</keyword>
<dbReference type="PROSITE" id="PS50089">
    <property type="entry name" value="ZF_RING_2"/>
    <property type="match status" value="1"/>
</dbReference>
<dbReference type="InterPro" id="IPR034732">
    <property type="entry name" value="EPHD"/>
</dbReference>
<evidence type="ECO:0000256" key="2">
    <source>
        <dbReference type="ARBA" id="ARBA00022723"/>
    </source>
</evidence>
<feature type="domain" description="BRCT" evidence="12">
    <location>
        <begin position="925"/>
        <end position="1041"/>
    </location>
</feature>
<sequence>MSHSSSSRFSLHFFLLSTSIHTHQHTLRNTETLSEEILMAADTSHLEKMGRELKCPICLSLLNSAVSLSCNHVFCNCCIEKSMKSASDCPVCKVPFRRREIRPAPHMDNLVSIYKSMEVASGVNIFVTQTAPTTRISGRHESHSDGDTIGDIQENINTCIGTSAEENQKICKRKGSKRSTQAKCPLKPSFPKKKRVHVPQSPPSETPIRLEKLVNETAEISKNEPESSFLMKEKHVSKKKGEPLFTPFFWLRDEEDPENPTQQTDEDQIMDTPPDGPCFSDIKDSDDEVPNEMPPDGEKCIAYSDVDLFDSEMFEWTQRGCSPELQSSPVPMQVFSESTFHFLQAEECGEDIIEPATHITTTIVDSKVQNREVRISETDKEDLGLPCLSVEIPMDKIASKAAGMSRKRIKKSVEYSQSKRAKMITNKARRAHKESERRPGKSMPEEQFGNNDNVFNLPRKTSKRNRKVSFDANVAEAAGNTSTSSGGTNPLFKGKNKVMIGLPDLLGHKRQKRGSKRVKIGKMKDSLKLEKHSPDLRAKKPEELDERLTLKQCGGLISHSGQKVSPEEGALGVDRVLRRCGDNHQMARCFEGNKSGNTLTDLYQNGDGEVAAEIFPSVGADQEKPTSRGTQNPAGVHPQGASSPNKIQCAFCQSAEDSEASGVMVHYLKGKPISGDEIGGPNVIHSHKYCTEWAPNVFFQDDNAINLEAELARSRKIKCGLCGMRGAALGCFQKSCRKSFHVTCAKMTPNFRWDYDNFVALCPLHASCKMPCEATGSESHTKRKSAPKGDYHIQQAQVVKDDVKEHLQWKCDKKAKNLILCCSGLTSAEKDIVSQFQQLSGVIALKNWDLSVTHIVASTDENGVCKRTLKFMMGVLEGKWIVNIEWVKACIKLMELVDEQLYEIKVDSHGIRDGPSRGRSRLLDKKPKLFSGYKFFFLGEFVPSYKGYLHDLVIAAGGTVLNRKPISEEQKIFSSECPPSTTFIVYSLEQPEKCGASKRNTILYRRRFDAEALASSTRAVAVSNSWILNSIAGCKLQNLPE</sequence>
<dbReference type="PROSITE" id="PS51805">
    <property type="entry name" value="EPHD"/>
    <property type="match status" value="1"/>
</dbReference>
<dbReference type="InterPro" id="IPR013083">
    <property type="entry name" value="Znf_RING/FYVE/PHD"/>
</dbReference>
<dbReference type="SMART" id="SM00184">
    <property type="entry name" value="RING"/>
    <property type="match status" value="2"/>
</dbReference>
<feature type="domain" description="BRCT" evidence="12">
    <location>
        <begin position="816"/>
        <end position="904"/>
    </location>
</feature>
<evidence type="ECO:0000256" key="4">
    <source>
        <dbReference type="ARBA" id="ARBA00022763"/>
    </source>
</evidence>
<dbReference type="CDD" id="cd17734">
    <property type="entry name" value="BRCT_Bard1_rpt1"/>
    <property type="match status" value="1"/>
</dbReference>
<keyword evidence="8" id="KW-0539">Nucleus</keyword>
<keyword evidence="3" id="KW-0677">Repeat</keyword>
<dbReference type="Pfam" id="PF00533">
    <property type="entry name" value="BRCT"/>
    <property type="match status" value="1"/>
</dbReference>
<dbReference type="GO" id="GO:0008270">
    <property type="term" value="F:zinc ion binding"/>
    <property type="evidence" value="ECO:0007669"/>
    <property type="project" value="UniProtKB-KW"/>
</dbReference>
<dbReference type="InterPro" id="IPR001965">
    <property type="entry name" value="Znf_PHD"/>
</dbReference>
<evidence type="ECO:0008006" key="16">
    <source>
        <dbReference type="Google" id="ProtNLM"/>
    </source>
</evidence>
<evidence type="ECO:0000256" key="6">
    <source>
        <dbReference type="ARBA" id="ARBA00022833"/>
    </source>
</evidence>
<dbReference type="Gene3D" id="3.30.40.10">
    <property type="entry name" value="Zinc/RING finger domain, C3HC4 (zinc finger)"/>
    <property type="match status" value="2"/>
</dbReference>
<dbReference type="GO" id="GO:0045944">
    <property type="term" value="P:positive regulation of transcription by RNA polymerase II"/>
    <property type="evidence" value="ECO:0007669"/>
    <property type="project" value="TreeGrafter"/>
</dbReference>
<evidence type="ECO:0000256" key="7">
    <source>
        <dbReference type="ARBA" id="ARBA00023204"/>
    </source>
</evidence>
<dbReference type="FunFam" id="3.30.40.10:FF:000352">
    <property type="entry name" value="Breast cancer associated RING 1"/>
    <property type="match status" value="1"/>
</dbReference>
<feature type="domain" description="PHD-type" evidence="13">
    <location>
        <begin position="646"/>
        <end position="766"/>
    </location>
</feature>
<dbReference type="PhylomeDB" id="A0A068UDE1"/>
<dbReference type="PROSITE" id="PS00518">
    <property type="entry name" value="ZF_RING_1"/>
    <property type="match status" value="1"/>
</dbReference>
<dbReference type="Gramene" id="CDP05653">
    <property type="protein sequence ID" value="CDP05653"/>
    <property type="gene ID" value="GSCOC_T00020833001"/>
</dbReference>
<evidence type="ECO:0000256" key="9">
    <source>
        <dbReference type="PROSITE-ProRule" id="PRU00175"/>
    </source>
</evidence>
<accession>A0A068UDE1</accession>
<dbReference type="CDD" id="cd15571">
    <property type="entry name" value="ePHD"/>
    <property type="match status" value="1"/>
</dbReference>
<dbReference type="GO" id="GO:0005634">
    <property type="term" value="C:nucleus"/>
    <property type="evidence" value="ECO:0007669"/>
    <property type="project" value="UniProtKB-SubCell"/>
</dbReference>
<dbReference type="SUPFAM" id="SSF52113">
    <property type="entry name" value="BRCT domain"/>
    <property type="match status" value="2"/>
</dbReference>
<evidence type="ECO:0000256" key="3">
    <source>
        <dbReference type="ARBA" id="ARBA00022737"/>
    </source>
</evidence>
<protein>
    <recommendedName>
        <fullName evidence="16">RING-type E3 ubiquitin transferase BRCA1</fullName>
    </recommendedName>
</protein>
<dbReference type="Proteomes" id="UP000295252">
    <property type="component" value="Chromosome XI"/>
</dbReference>
<keyword evidence="6" id="KW-0862">Zinc</keyword>
<feature type="region of interest" description="Disordered" evidence="10">
    <location>
        <begin position="424"/>
        <end position="467"/>
    </location>
</feature>
<feature type="domain" description="RING-type" evidence="11">
    <location>
        <begin position="55"/>
        <end position="93"/>
    </location>
</feature>
<proteinExistence type="predicted"/>
<feature type="region of interest" description="Disordered" evidence="10">
    <location>
        <begin position="173"/>
        <end position="206"/>
    </location>
</feature>
<feature type="region of interest" description="Disordered" evidence="10">
    <location>
        <begin position="252"/>
        <end position="276"/>
    </location>
</feature>
<feature type="compositionally biased region" description="Acidic residues" evidence="10">
    <location>
        <begin position="253"/>
        <end position="269"/>
    </location>
</feature>
<evidence type="ECO:0000313" key="15">
    <source>
        <dbReference type="Proteomes" id="UP000295252"/>
    </source>
</evidence>
<dbReference type="PANTHER" id="PTHR13763">
    <property type="entry name" value="BREAST CANCER TYPE 1 SUSCEPTIBILITY PROTEIN BRCA1"/>
    <property type="match status" value="1"/>
</dbReference>
<dbReference type="GO" id="GO:0004842">
    <property type="term" value="F:ubiquitin-protein transferase activity"/>
    <property type="evidence" value="ECO:0007669"/>
    <property type="project" value="EnsemblPlants"/>
</dbReference>
<dbReference type="GO" id="GO:0000724">
    <property type="term" value="P:double-strand break repair via homologous recombination"/>
    <property type="evidence" value="ECO:0007669"/>
    <property type="project" value="EnsemblPlants"/>
</dbReference>
<keyword evidence="2" id="KW-0479">Metal-binding</keyword>
<dbReference type="InterPro" id="IPR031099">
    <property type="entry name" value="BRCA1-associated"/>
</dbReference>
<evidence type="ECO:0000256" key="8">
    <source>
        <dbReference type="ARBA" id="ARBA00023242"/>
    </source>
</evidence>
<dbReference type="STRING" id="49390.A0A068UDE1"/>
<keyword evidence="15" id="KW-1185">Reference proteome</keyword>
<dbReference type="InterPro" id="IPR001841">
    <property type="entry name" value="Znf_RING"/>
</dbReference>
<keyword evidence="4" id="KW-0227">DNA damage</keyword>
<gene>
    <name evidence="14" type="ORF">GSCOC_T00020833001</name>
</gene>
<reference evidence="15" key="1">
    <citation type="journal article" date="2014" name="Science">
        <title>The coffee genome provides insight into the convergent evolution of caffeine biosynthesis.</title>
        <authorList>
            <person name="Denoeud F."/>
            <person name="Carretero-Paulet L."/>
            <person name="Dereeper A."/>
            <person name="Droc G."/>
            <person name="Guyot R."/>
            <person name="Pietrella M."/>
            <person name="Zheng C."/>
            <person name="Alberti A."/>
            <person name="Anthony F."/>
            <person name="Aprea G."/>
            <person name="Aury J.M."/>
            <person name="Bento P."/>
            <person name="Bernard M."/>
            <person name="Bocs S."/>
            <person name="Campa C."/>
            <person name="Cenci A."/>
            <person name="Combes M.C."/>
            <person name="Crouzillat D."/>
            <person name="Da Silva C."/>
            <person name="Daddiego L."/>
            <person name="De Bellis F."/>
            <person name="Dussert S."/>
            <person name="Garsmeur O."/>
            <person name="Gayraud T."/>
            <person name="Guignon V."/>
            <person name="Jahn K."/>
            <person name="Jamilloux V."/>
            <person name="Joet T."/>
            <person name="Labadie K."/>
            <person name="Lan T."/>
            <person name="Leclercq J."/>
            <person name="Lepelley M."/>
            <person name="Leroy T."/>
            <person name="Li L.T."/>
            <person name="Librado P."/>
            <person name="Lopez L."/>
            <person name="Munoz A."/>
            <person name="Noel B."/>
            <person name="Pallavicini A."/>
            <person name="Perrotta G."/>
            <person name="Poncet V."/>
            <person name="Pot D."/>
            <person name="Priyono X."/>
            <person name="Rigoreau M."/>
            <person name="Rouard M."/>
            <person name="Rozas J."/>
            <person name="Tranchant-Dubreuil C."/>
            <person name="VanBuren R."/>
            <person name="Zhang Q."/>
            <person name="Andrade A.C."/>
            <person name="Argout X."/>
            <person name="Bertrand B."/>
            <person name="de Kochko A."/>
            <person name="Graziosi G."/>
            <person name="Henry R.J."/>
            <person name="Jayarama X."/>
            <person name="Ming R."/>
            <person name="Nagai C."/>
            <person name="Rounsley S."/>
            <person name="Sankoff D."/>
            <person name="Giuliano G."/>
            <person name="Albert V.A."/>
            <person name="Wincker P."/>
            <person name="Lashermes P."/>
        </authorList>
    </citation>
    <scope>NUCLEOTIDE SEQUENCE [LARGE SCALE GENOMIC DNA]</scope>
    <source>
        <strain evidence="15">cv. DH200-94</strain>
    </source>
</reference>
<dbReference type="PROSITE" id="PS50172">
    <property type="entry name" value="BRCT"/>
    <property type="match status" value="2"/>
</dbReference>
<name>A0A068UDE1_COFCA</name>
<dbReference type="SMART" id="SM00292">
    <property type="entry name" value="BRCT"/>
    <property type="match status" value="2"/>
</dbReference>
<dbReference type="InParanoid" id="A0A068UDE1"/>
<dbReference type="OMA" id="RRIKCAC"/>
<comment type="subcellular location">
    <subcellularLocation>
        <location evidence="1">Nucleus</location>
    </subcellularLocation>
</comment>
<dbReference type="Gene3D" id="3.40.50.10190">
    <property type="entry name" value="BRCT domain"/>
    <property type="match status" value="2"/>
</dbReference>
<dbReference type="GO" id="GO:0071480">
    <property type="term" value="P:cellular response to gamma radiation"/>
    <property type="evidence" value="ECO:0007669"/>
    <property type="project" value="EnsemblPlants"/>
</dbReference>
<dbReference type="SUPFAM" id="SSF57850">
    <property type="entry name" value="RING/U-box"/>
    <property type="match status" value="1"/>
</dbReference>
<dbReference type="FunFam" id="3.40.50.10190:FF:000006">
    <property type="entry name" value="Breast cancer type 1 susceptibility protein homolog"/>
    <property type="match status" value="1"/>
</dbReference>
<dbReference type="Pfam" id="PF13771">
    <property type="entry name" value="zf-HC5HC2H"/>
    <property type="match status" value="1"/>
</dbReference>
<keyword evidence="5 9" id="KW-0863">Zinc-finger</keyword>
<dbReference type="SMART" id="SM00249">
    <property type="entry name" value="PHD"/>
    <property type="match status" value="1"/>
</dbReference>
<evidence type="ECO:0000259" key="13">
    <source>
        <dbReference type="PROSITE" id="PS51805"/>
    </source>
</evidence>
<dbReference type="OrthoDB" id="2384350at2759"/>
<dbReference type="Pfam" id="PF13923">
    <property type="entry name" value="zf-C3HC4_2"/>
    <property type="match status" value="1"/>
</dbReference>